<feature type="transmembrane region" description="Helical" evidence="1">
    <location>
        <begin position="44"/>
        <end position="62"/>
    </location>
</feature>
<reference evidence="2 3" key="1">
    <citation type="submission" date="2021-06" db="EMBL/GenBank/DDBJ databases">
        <title>Caerostris darwini draft genome.</title>
        <authorList>
            <person name="Kono N."/>
            <person name="Arakawa K."/>
        </authorList>
    </citation>
    <scope>NUCLEOTIDE SEQUENCE [LARGE SCALE GENOMIC DNA]</scope>
</reference>
<comment type="caution">
    <text evidence="2">The sequence shown here is derived from an EMBL/GenBank/DDBJ whole genome shotgun (WGS) entry which is preliminary data.</text>
</comment>
<evidence type="ECO:0000256" key="1">
    <source>
        <dbReference type="SAM" id="Phobius"/>
    </source>
</evidence>
<accession>A0AAV4SNS1</accession>
<proteinExistence type="predicted"/>
<organism evidence="2 3">
    <name type="scientific">Caerostris darwini</name>
    <dbReference type="NCBI Taxonomy" id="1538125"/>
    <lineage>
        <taxon>Eukaryota</taxon>
        <taxon>Metazoa</taxon>
        <taxon>Ecdysozoa</taxon>
        <taxon>Arthropoda</taxon>
        <taxon>Chelicerata</taxon>
        <taxon>Arachnida</taxon>
        <taxon>Araneae</taxon>
        <taxon>Araneomorphae</taxon>
        <taxon>Entelegynae</taxon>
        <taxon>Araneoidea</taxon>
        <taxon>Araneidae</taxon>
        <taxon>Caerostris</taxon>
    </lineage>
</organism>
<gene>
    <name evidence="2" type="ORF">CDAR_184881</name>
</gene>
<evidence type="ECO:0000313" key="3">
    <source>
        <dbReference type="Proteomes" id="UP001054837"/>
    </source>
</evidence>
<keyword evidence="1" id="KW-0812">Transmembrane</keyword>
<keyword evidence="1" id="KW-1133">Transmembrane helix</keyword>
<dbReference type="AlphaFoldDB" id="A0AAV4SNS1"/>
<name>A0AAV4SNS1_9ARAC</name>
<keyword evidence="3" id="KW-1185">Reference proteome</keyword>
<dbReference type="EMBL" id="BPLQ01008196">
    <property type="protein sequence ID" value="GIY35644.1"/>
    <property type="molecule type" value="Genomic_DNA"/>
</dbReference>
<evidence type="ECO:0000313" key="2">
    <source>
        <dbReference type="EMBL" id="GIY35644.1"/>
    </source>
</evidence>
<protein>
    <submittedName>
        <fullName evidence="2">Uncharacterized protein</fullName>
    </submittedName>
</protein>
<dbReference type="Proteomes" id="UP001054837">
    <property type="component" value="Unassembled WGS sequence"/>
</dbReference>
<sequence>MPPWVNPKMAGRFESRRTNVVATSFLKHEGWVDGGTYPTFTSSARLRFINLPLVVFGITFLLRNLPISFRRTTTPADGLAERK</sequence>
<keyword evidence="1" id="KW-0472">Membrane</keyword>